<feature type="region of interest" description="Disordered" evidence="1">
    <location>
        <begin position="714"/>
        <end position="745"/>
    </location>
</feature>
<reference evidence="3" key="2">
    <citation type="submission" date="2023-06" db="EMBL/GenBank/DDBJ databases">
        <authorList>
            <consortium name="Lawrence Berkeley National Laboratory"/>
            <person name="Mondo S.J."/>
            <person name="Hensen N."/>
            <person name="Bonometti L."/>
            <person name="Westerberg I."/>
            <person name="Brannstrom I.O."/>
            <person name="Guillou S."/>
            <person name="Cros-Aarteil S."/>
            <person name="Calhoun S."/>
            <person name="Haridas S."/>
            <person name="Kuo A."/>
            <person name="Pangilinan J."/>
            <person name="Riley R."/>
            <person name="Labutti K."/>
            <person name="Andreopoulos B."/>
            <person name="Lipzen A."/>
            <person name="Chen C."/>
            <person name="Yanf M."/>
            <person name="Daum C."/>
            <person name="Ng V."/>
            <person name="Clum A."/>
            <person name="Steindorff A."/>
            <person name="Ohm R."/>
            <person name="Martin F."/>
            <person name="Silar P."/>
            <person name="Natvig D."/>
            <person name="Lalanne C."/>
            <person name="Gautier V."/>
            <person name="Ament-Velasquez S.L."/>
            <person name="Kruys A."/>
            <person name="Hutchinson M.I."/>
            <person name="Powell A.J."/>
            <person name="Barry K."/>
            <person name="Miller A.N."/>
            <person name="Grigoriev I.V."/>
            <person name="Debuchy R."/>
            <person name="Gladieux P."/>
            <person name="Thoren M.H."/>
            <person name="Johannesson H."/>
        </authorList>
    </citation>
    <scope>NUCLEOTIDE SEQUENCE</scope>
    <source>
        <strain evidence="3">CBS 626.80</strain>
    </source>
</reference>
<keyword evidence="4" id="KW-1185">Reference proteome</keyword>
<keyword evidence="2" id="KW-0472">Membrane</keyword>
<evidence type="ECO:0000256" key="2">
    <source>
        <dbReference type="SAM" id="Phobius"/>
    </source>
</evidence>
<evidence type="ECO:0000313" key="4">
    <source>
        <dbReference type="Proteomes" id="UP001303222"/>
    </source>
</evidence>
<sequence>MFGLESSGSAAEPSRPASLFRTRTQRSNRSHQSIFKEEFNSDLSLPFSSHTHGYHRQVSSHHHNGSSYSSYKPVATPNSYRPSTDTGGSTLYTDRARERVGDPEHEAMATPTPREVHRLASHHDFIYNRSSKPRRLGWRAFVGRHGSIPAAFLAAIILVIVAIVFTTVASKRPLECPDWAQDCRTIDRWTAEHLPTVQGIITLLYTIGLGALAYVALALCEAAIWPLLTKQTMTMRGLEAYLATTRGSILAAPRAFMEVKTVAMGVMLVCAVAAILTPLAGIPLVGQAYTQTTREVELKSNYTPGGGLAESFQQTEAPSFANMGVLATYNSWVMDPASEPLSEHRDWYVDREVLGTKGSFSARAVRLQTAVSCSPRAVEQLIRSGKPLNAFPTNWTRSSISSLKGEKRTPSEVYVRPNPQLTIWTDNFTFEALHRTRATLVFAALNGTIEGGKQSNLTLGTMKSISAIACEVIVSATDDIITVGNPPILSDNATLPTLSSLETLHTNTSSSLTALNELLLWFAVAPILSAPSVSGVQPMFSNSTSTNRAIAYTGQTPQRNTWTIDGIESFIHLSIGALLQSTTASQSGSTENTITLLTSTYPLHFLSRSRALLLLLLPLLLVALIVSLSFYLSHIHSHESLPVLRLAGPCELLKSSQTHWLREQAATDAAKTYLPSDLDAVTVKFGVVGKEGAEIVGLGDGYGGKVGAFARETPRRVQPLDKGKESDESQKRGNSKEMVEMGVIA</sequence>
<feature type="compositionally biased region" description="Basic residues" evidence="1">
    <location>
        <begin position="52"/>
        <end position="64"/>
    </location>
</feature>
<reference evidence="3" key="1">
    <citation type="journal article" date="2023" name="Mol. Phylogenet. Evol.">
        <title>Genome-scale phylogeny and comparative genomics of the fungal order Sordariales.</title>
        <authorList>
            <person name="Hensen N."/>
            <person name="Bonometti L."/>
            <person name="Westerberg I."/>
            <person name="Brannstrom I.O."/>
            <person name="Guillou S."/>
            <person name="Cros-Aarteil S."/>
            <person name="Calhoun S."/>
            <person name="Haridas S."/>
            <person name="Kuo A."/>
            <person name="Mondo S."/>
            <person name="Pangilinan J."/>
            <person name="Riley R."/>
            <person name="LaButti K."/>
            <person name="Andreopoulos B."/>
            <person name="Lipzen A."/>
            <person name="Chen C."/>
            <person name="Yan M."/>
            <person name="Daum C."/>
            <person name="Ng V."/>
            <person name="Clum A."/>
            <person name="Steindorff A."/>
            <person name="Ohm R.A."/>
            <person name="Martin F."/>
            <person name="Silar P."/>
            <person name="Natvig D.O."/>
            <person name="Lalanne C."/>
            <person name="Gautier V."/>
            <person name="Ament-Velasquez S.L."/>
            <person name="Kruys A."/>
            <person name="Hutchinson M.I."/>
            <person name="Powell A.J."/>
            <person name="Barry K."/>
            <person name="Miller A.N."/>
            <person name="Grigoriev I.V."/>
            <person name="Debuchy R."/>
            <person name="Gladieux P."/>
            <person name="Hiltunen Thoren M."/>
            <person name="Johannesson H."/>
        </authorList>
    </citation>
    <scope>NUCLEOTIDE SEQUENCE</scope>
    <source>
        <strain evidence="3">CBS 626.80</strain>
    </source>
</reference>
<feature type="compositionally biased region" description="Polar residues" evidence="1">
    <location>
        <begin position="76"/>
        <end position="91"/>
    </location>
</feature>
<comment type="caution">
    <text evidence="3">The sequence shown here is derived from an EMBL/GenBank/DDBJ whole genome shotgun (WGS) entry which is preliminary data.</text>
</comment>
<evidence type="ECO:0000256" key="1">
    <source>
        <dbReference type="SAM" id="MobiDB-lite"/>
    </source>
</evidence>
<feature type="transmembrane region" description="Helical" evidence="2">
    <location>
        <begin position="611"/>
        <end position="632"/>
    </location>
</feature>
<organism evidence="3 4">
    <name type="scientific">Pseudoneurospora amorphoporcata</name>
    <dbReference type="NCBI Taxonomy" id="241081"/>
    <lineage>
        <taxon>Eukaryota</taxon>
        <taxon>Fungi</taxon>
        <taxon>Dikarya</taxon>
        <taxon>Ascomycota</taxon>
        <taxon>Pezizomycotina</taxon>
        <taxon>Sordariomycetes</taxon>
        <taxon>Sordariomycetidae</taxon>
        <taxon>Sordariales</taxon>
        <taxon>Sordariaceae</taxon>
        <taxon>Pseudoneurospora</taxon>
    </lineage>
</organism>
<feature type="compositionally biased region" description="Basic and acidic residues" evidence="1">
    <location>
        <begin position="714"/>
        <end position="739"/>
    </location>
</feature>
<keyword evidence="2" id="KW-1133">Transmembrane helix</keyword>
<feature type="transmembrane region" description="Helical" evidence="2">
    <location>
        <begin position="262"/>
        <end position="285"/>
    </location>
</feature>
<feature type="region of interest" description="Disordered" evidence="1">
    <location>
        <begin position="51"/>
        <end position="91"/>
    </location>
</feature>
<feature type="transmembrane region" description="Helical" evidence="2">
    <location>
        <begin position="203"/>
        <end position="228"/>
    </location>
</feature>
<dbReference type="EMBL" id="MU859126">
    <property type="protein sequence ID" value="KAK3952324.1"/>
    <property type="molecule type" value="Genomic_DNA"/>
</dbReference>
<name>A0AAN6SG53_9PEZI</name>
<dbReference type="AlphaFoldDB" id="A0AAN6SG53"/>
<protein>
    <submittedName>
        <fullName evidence="3">Uncharacterized protein</fullName>
    </submittedName>
</protein>
<accession>A0AAN6SG53</accession>
<evidence type="ECO:0000313" key="3">
    <source>
        <dbReference type="EMBL" id="KAK3952324.1"/>
    </source>
</evidence>
<keyword evidence="2" id="KW-0812">Transmembrane</keyword>
<gene>
    <name evidence="3" type="ORF">QBC32DRAFT_212816</name>
</gene>
<feature type="region of interest" description="Disordered" evidence="1">
    <location>
        <begin position="1"/>
        <end position="35"/>
    </location>
</feature>
<proteinExistence type="predicted"/>
<dbReference type="Proteomes" id="UP001303222">
    <property type="component" value="Unassembled WGS sequence"/>
</dbReference>
<feature type="transmembrane region" description="Helical" evidence="2">
    <location>
        <begin position="148"/>
        <end position="169"/>
    </location>
</feature>